<feature type="non-terminal residue" evidence="1">
    <location>
        <position position="16"/>
    </location>
</feature>
<reference evidence="1 2" key="1">
    <citation type="submission" date="2016-03" db="EMBL/GenBank/DDBJ databases">
        <title>Comparative genomics of the ectomycorrhizal sister species Rhizopogon vinicolor and Rhizopogon vesiculosus (Basidiomycota: Boletales) reveals a divergence of the mating type B locus.</title>
        <authorList>
            <person name="Mujic A.B."/>
            <person name="Kuo A."/>
            <person name="Tritt A."/>
            <person name="Lipzen A."/>
            <person name="Chen C."/>
            <person name="Johnson J."/>
            <person name="Sharma A."/>
            <person name="Barry K."/>
            <person name="Grigoriev I.V."/>
            <person name="Spatafora J.W."/>
        </authorList>
    </citation>
    <scope>NUCLEOTIDE SEQUENCE [LARGE SCALE GENOMIC DNA]</scope>
    <source>
        <strain evidence="1 2">AM-OR11-056</strain>
    </source>
</reference>
<sequence length="16" mass="1868">MAIPLKDMRFLGIHLL</sequence>
<comment type="caution">
    <text evidence="1">The sequence shown here is derived from an EMBL/GenBank/DDBJ whole genome shotgun (WGS) entry which is preliminary data.</text>
</comment>
<gene>
    <name evidence="1" type="ORF">AZE42_13936</name>
</gene>
<dbReference type="Proteomes" id="UP000183567">
    <property type="component" value="Unassembled WGS sequence"/>
</dbReference>
<dbReference type="AlphaFoldDB" id="A0A1J8QHI3"/>
<proteinExistence type="predicted"/>
<accession>A0A1J8QHI3</accession>
<protein>
    <submittedName>
        <fullName evidence="1">Uncharacterized protein</fullName>
    </submittedName>
</protein>
<keyword evidence="2" id="KW-1185">Reference proteome</keyword>
<organism evidence="1 2">
    <name type="scientific">Rhizopogon vesiculosus</name>
    <dbReference type="NCBI Taxonomy" id="180088"/>
    <lineage>
        <taxon>Eukaryota</taxon>
        <taxon>Fungi</taxon>
        <taxon>Dikarya</taxon>
        <taxon>Basidiomycota</taxon>
        <taxon>Agaricomycotina</taxon>
        <taxon>Agaricomycetes</taxon>
        <taxon>Agaricomycetidae</taxon>
        <taxon>Boletales</taxon>
        <taxon>Suillineae</taxon>
        <taxon>Rhizopogonaceae</taxon>
        <taxon>Rhizopogon</taxon>
    </lineage>
</organism>
<evidence type="ECO:0000313" key="1">
    <source>
        <dbReference type="EMBL" id="OJA19403.1"/>
    </source>
</evidence>
<name>A0A1J8QHI3_9AGAM</name>
<evidence type="ECO:0000313" key="2">
    <source>
        <dbReference type="Proteomes" id="UP000183567"/>
    </source>
</evidence>
<dbReference type="EMBL" id="LVVM01001057">
    <property type="protein sequence ID" value="OJA19403.1"/>
    <property type="molecule type" value="Genomic_DNA"/>
</dbReference>